<name>A0A1H7XFZ5_9FLAO</name>
<accession>A0A1H7XFZ5</accession>
<evidence type="ECO:0000313" key="1">
    <source>
        <dbReference type="EMBL" id="SEM32706.1"/>
    </source>
</evidence>
<sequence>MTDPNIDWWPNAAGSHFFLTDAGGNSATIALLNGKYTVSNQSGHADAPPLQ</sequence>
<dbReference type="STRING" id="295069.SAMN05421856_102420"/>
<gene>
    <name evidence="1" type="ORF">SAMN05421856_102420</name>
</gene>
<protein>
    <submittedName>
        <fullName evidence="1">Uncharacterized protein</fullName>
    </submittedName>
</protein>
<dbReference type="AlphaFoldDB" id="A0A1H7XFZ5"/>
<organism evidence="1 2">
    <name type="scientific">Chryseobacterium taichungense</name>
    <dbReference type="NCBI Taxonomy" id="295069"/>
    <lineage>
        <taxon>Bacteria</taxon>
        <taxon>Pseudomonadati</taxon>
        <taxon>Bacteroidota</taxon>
        <taxon>Flavobacteriia</taxon>
        <taxon>Flavobacteriales</taxon>
        <taxon>Weeksellaceae</taxon>
        <taxon>Chryseobacterium group</taxon>
        <taxon>Chryseobacterium</taxon>
    </lineage>
</organism>
<evidence type="ECO:0000313" key="2">
    <source>
        <dbReference type="Proteomes" id="UP000199450"/>
    </source>
</evidence>
<reference evidence="2" key="1">
    <citation type="submission" date="2016-10" db="EMBL/GenBank/DDBJ databases">
        <authorList>
            <person name="Varghese N."/>
            <person name="Submissions S."/>
        </authorList>
    </citation>
    <scope>NUCLEOTIDE SEQUENCE [LARGE SCALE GENOMIC DNA]</scope>
    <source>
        <strain evidence="2">DSM 17453</strain>
    </source>
</reference>
<proteinExistence type="predicted"/>
<keyword evidence="2" id="KW-1185">Reference proteome</keyword>
<dbReference type="RefSeq" id="WP_143052644.1">
    <property type="nucleotide sequence ID" value="NZ_FOBV01000002.1"/>
</dbReference>
<dbReference type="Proteomes" id="UP000199450">
    <property type="component" value="Unassembled WGS sequence"/>
</dbReference>
<dbReference type="EMBL" id="FOBV01000002">
    <property type="protein sequence ID" value="SEM32706.1"/>
    <property type="molecule type" value="Genomic_DNA"/>
</dbReference>